<dbReference type="HOGENOM" id="CLU_2140664_0_0_11"/>
<dbReference type="STRING" id="644284.Arch_0558"/>
<evidence type="ECO:0000313" key="2">
    <source>
        <dbReference type="Proteomes" id="UP000000376"/>
    </source>
</evidence>
<dbReference type="AlphaFoldDB" id="D7BN00"/>
<sequence length="112" mass="12181">MWLSLIVLCVLLLCAVGVISLVARRSLSEGFVESYVDSVKAYRADRLGTKEFDVEHRDVSLNDVFSTFAPFDGEAYVTPDELNAAVSDIATAPGAAQVKRVADLLKKEHHAA</sequence>
<dbReference type="KEGG" id="ahe:Arch_0558"/>
<keyword evidence="2" id="KW-1185">Reference proteome</keyword>
<organism evidence="1 2">
    <name type="scientific">Arcanobacterium haemolyticum (strain ATCC 9345 / DSM 20595 / CCM 5947 / CCUG 17215 / LMG 16163 / NBRC 15585 / NCTC 8452 / 11018)</name>
    <dbReference type="NCBI Taxonomy" id="644284"/>
    <lineage>
        <taxon>Bacteria</taxon>
        <taxon>Bacillati</taxon>
        <taxon>Actinomycetota</taxon>
        <taxon>Actinomycetes</taxon>
        <taxon>Actinomycetales</taxon>
        <taxon>Actinomycetaceae</taxon>
        <taxon>Arcanobacterium</taxon>
    </lineage>
</organism>
<evidence type="ECO:0000313" key="1">
    <source>
        <dbReference type="EMBL" id="ADH92299.1"/>
    </source>
</evidence>
<accession>D7BN00</accession>
<name>D7BN00_ARCHD</name>
<dbReference type="EMBL" id="CP002045">
    <property type="protein sequence ID" value="ADH92299.1"/>
    <property type="molecule type" value="Genomic_DNA"/>
</dbReference>
<proteinExistence type="predicted"/>
<dbReference type="Proteomes" id="UP000000376">
    <property type="component" value="Chromosome"/>
</dbReference>
<gene>
    <name evidence="1" type="ordered locus">Arch_0558</name>
</gene>
<protein>
    <submittedName>
        <fullName evidence="1">Uncharacterized protein</fullName>
    </submittedName>
</protein>
<dbReference type="RefSeq" id="WP_013169797.1">
    <property type="nucleotide sequence ID" value="NC_014218.1"/>
</dbReference>
<dbReference type="eggNOG" id="ENOG5030UAT">
    <property type="taxonomic scope" value="Bacteria"/>
</dbReference>
<reference evidence="1 2" key="1">
    <citation type="journal article" date="2010" name="Stand. Genomic Sci.">
        <title>Complete genome sequence of Arcanobacterium haemolyticum type strain (11018).</title>
        <authorList>
            <person name="Yasawong M."/>
            <person name="Teshima H."/>
            <person name="Lapidus A."/>
            <person name="Nolan M."/>
            <person name="Lucas S."/>
            <person name="Glavina Del Rio T."/>
            <person name="Tice H."/>
            <person name="Cheng J."/>
            <person name="Bruce D."/>
            <person name="Detter C."/>
            <person name="Tapia R."/>
            <person name="Han C."/>
            <person name="Goodwin L."/>
            <person name="Pitluck S."/>
            <person name="Liolios K."/>
            <person name="Ivanova N."/>
            <person name="Mavromatis K."/>
            <person name="Mikhailova N."/>
            <person name="Pati A."/>
            <person name="Chen A."/>
            <person name="Palaniappan K."/>
            <person name="Land M."/>
            <person name="Hauser L."/>
            <person name="Chang Y."/>
            <person name="Jeffries C."/>
            <person name="Rohde M."/>
            <person name="Sikorski J."/>
            <person name="Pukall R."/>
            <person name="Goker M."/>
            <person name="Woyke T."/>
            <person name="Bristow J."/>
            <person name="Eisen J."/>
            <person name="Markowitz V."/>
            <person name="Hugenholtz P."/>
            <person name="Kyrpides N."/>
            <person name="Klenk H."/>
        </authorList>
    </citation>
    <scope>NUCLEOTIDE SEQUENCE [LARGE SCALE GENOMIC DNA]</scope>
    <source>
        <strain evidence="2">ATCC 9345 / DSM 20595 / CCUG 17215 / LMG 16163 / NBRC 15585 / NCTC 8452 / 11018</strain>
    </source>
</reference>